<dbReference type="PANTHER" id="PTHR30290">
    <property type="entry name" value="PERIPLASMIC BINDING COMPONENT OF ABC TRANSPORTER"/>
    <property type="match status" value="1"/>
</dbReference>
<dbReference type="RefSeq" id="WP_218899244.1">
    <property type="nucleotide sequence ID" value="NZ_BAAAJZ010000008.1"/>
</dbReference>
<evidence type="ECO:0000259" key="2">
    <source>
        <dbReference type="Pfam" id="PF00496"/>
    </source>
</evidence>
<dbReference type="GeneID" id="98051321"/>
<dbReference type="Gene3D" id="3.10.105.10">
    <property type="entry name" value="Dipeptide-binding Protein, Domain 3"/>
    <property type="match status" value="1"/>
</dbReference>
<proteinExistence type="predicted"/>
<evidence type="ECO:0000313" key="4">
    <source>
        <dbReference type="Proteomes" id="UP000549695"/>
    </source>
</evidence>
<dbReference type="EMBL" id="JACCCZ010000001">
    <property type="protein sequence ID" value="NYG01245.1"/>
    <property type="molecule type" value="Genomic_DNA"/>
</dbReference>
<keyword evidence="1" id="KW-0732">Signal</keyword>
<dbReference type="SUPFAM" id="SSF53850">
    <property type="entry name" value="Periplasmic binding protein-like II"/>
    <property type="match status" value="1"/>
</dbReference>
<sequence length="562" mass="60382">MRRPIRRGAMTAAVAALALVLAGCGGGGSGGPAQTGESLSTTPSYNAQPYENVKDGGQVTLPFRSDLNPQFNVFQGDMTTDTRLAWGFYNPMVITFTPTGDPIVNPDYVTQADAVDSGGKTTVTYTINPKAVFNDGTPIDWRAFESTWKASSGKDPAFIPNSTDGYDRIASVTRGTDDKQAVVTFTGPNPWWQGLFNQLLHPKAAAPDAFNKGYLNNPHPGWGAGPYVLSNFDKQNSTLTFERNPKWWGKKGKLDRIILVQMEQQAKVNAFRNGQLDATEAETADFLAQARSVPGADIRISGTPANYLLTLNSSTPVLKDTAVRKAVFDGIDRNQLVKIAFQGLDYTEDLGGSLVLQPYQKGYEDNLTGAVSFDPERAKQGLDAAGWVPGPDGIRAKDGQPLSFTYVQTGDTPTKRASSGAMVAMLKNIGVDLKVRVVPSTDFSKVMANKEFDMVFSGFKSSDPYGVAYICQMYCTDSTLNKSGTGTAALDAELRTVNTLPTADEQYAAANAVEKKALATYGLLPVYSGPSIWATKPGLANWGASLFAFSPLPETLGWQNGS</sequence>
<dbReference type="PANTHER" id="PTHR30290:SF65">
    <property type="entry name" value="MONOACYL PHOSPHATIDYLINOSITOL TETRAMANNOSIDE-BINDING PROTEIN LPQW-RELATED"/>
    <property type="match status" value="1"/>
</dbReference>
<comment type="caution">
    <text evidence="3">The sequence shown here is derived from an EMBL/GenBank/DDBJ whole genome shotgun (WGS) entry which is preliminary data.</text>
</comment>
<dbReference type="PROSITE" id="PS51257">
    <property type="entry name" value="PROKAR_LIPOPROTEIN"/>
    <property type="match status" value="1"/>
</dbReference>
<protein>
    <submittedName>
        <fullName evidence="3">Peptide/nickel transport system substrate-binding protein</fullName>
    </submittedName>
</protein>
<dbReference type="InterPro" id="IPR000914">
    <property type="entry name" value="SBP_5_dom"/>
</dbReference>
<feature type="chain" id="PRO_5039566712" evidence="1">
    <location>
        <begin position="23"/>
        <end position="562"/>
    </location>
</feature>
<gene>
    <name evidence="3" type="ORF">HDA37_001530</name>
</gene>
<evidence type="ECO:0000313" key="3">
    <source>
        <dbReference type="EMBL" id="NYG01245.1"/>
    </source>
</evidence>
<dbReference type="Proteomes" id="UP000549695">
    <property type="component" value="Unassembled WGS sequence"/>
</dbReference>
<dbReference type="GO" id="GO:1904680">
    <property type="term" value="F:peptide transmembrane transporter activity"/>
    <property type="evidence" value="ECO:0007669"/>
    <property type="project" value="TreeGrafter"/>
</dbReference>
<dbReference type="GO" id="GO:0015833">
    <property type="term" value="P:peptide transport"/>
    <property type="evidence" value="ECO:0007669"/>
    <property type="project" value="TreeGrafter"/>
</dbReference>
<dbReference type="Gene3D" id="3.40.190.10">
    <property type="entry name" value="Periplasmic binding protein-like II"/>
    <property type="match status" value="1"/>
</dbReference>
<keyword evidence="4" id="KW-1185">Reference proteome</keyword>
<accession>A0A852W4D8</accession>
<organism evidence="3 4">
    <name type="scientific">Pseudonocardia alni</name>
    <name type="common">Amycolata alni</name>
    <dbReference type="NCBI Taxonomy" id="33907"/>
    <lineage>
        <taxon>Bacteria</taxon>
        <taxon>Bacillati</taxon>
        <taxon>Actinomycetota</taxon>
        <taxon>Actinomycetes</taxon>
        <taxon>Pseudonocardiales</taxon>
        <taxon>Pseudonocardiaceae</taxon>
        <taxon>Pseudonocardia</taxon>
    </lineage>
</organism>
<dbReference type="AlphaFoldDB" id="A0A852W4D8"/>
<evidence type="ECO:0000256" key="1">
    <source>
        <dbReference type="SAM" id="SignalP"/>
    </source>
</evidence>
<dbReference type="CDD" id="cd08501">
    <property type="entry name" value="PBP2_Lpqw"/>
    <property type="match status" value="1"/>
</dbReference>
<dbReference type="InterPro" id="IPR039424">
    <property type="entry name" value="SBP_5"/>
</dbReference>
<feature type="domain" description="Solute-binding protein family 5" evidence="2">
    <location>
        <begin position="117"/>
        <end position="475"/>
    </location>
</feature>
<reference evidence="3 4" key="1">
    <citation type="submission" date="2020-07" db="EMBL/GenBank/DDBJ databases">
        <title>Sequencing the genomes of 1000 actinobacteria strains.</title>
        <authorList>
            <person name="Klenk H.-P."/>
        </authorList>
    </citation>
    <scope>NUCLEOTIDE SEQUENCE [LARGE SCALE GENOMIC DNA]</scope>
    <source>
        <strain evidence="3 4">DSM 44749</strain>
    </source>
</reference>
<feature type="signal peptide" evidence="1">
    <location>
        <begin position="1"/>
        <end position="22"/>
    </location>
</feature>
<name>A0A852W4D8_PSEA5</name>
<dbReference type="Pfam" id="PF00496">
    <property type="entry name" value="SBP_bac_5"/>
    <property type="match status" value="1"/>
</dbReference>